<protein>
    <submittedName>
        <fullName evidence="3">Response regulator receiver protein</fullName>
    </submittedName>
</protein>
<dbReference type="SMART" id="SM00448">
    <property type="entry name" value="REC"/>
    <property type="match status" value="1"/>
</dbReference>
<dbReference type="PANTHER" id="PTHR44520">
    <property type="entry name" value="RESPONSE REGULATOR RCP1-RELATED"/>
    <property type="match status" value="1"/>
</dbReference>
<dbReference type="Pfam" id="PF00072">
    <property type="entry name" value="Response_reg"/>
    <property type="match status" value="1"/>
</dbReference>
<accession>F5R9I8</accession>
<organism evidence="3 4">
    <name type="scientific">Methyloversatilis universalis (strain ATCC BAA-1314 / DSM 25237 / JCM 13912 / CCUG 52030 / FAM5)</name>
    <dbReference type="NCBI Taxonomy" id="1000565"/>
    <lineage>
        <taxon>Bacteria</taxon>
        <taxon>Pseudomonadati</taxon>
        <taxon>Pseudomonadota</taxon>
        <taxon>Betaproteobacteria</taxon>
        <taxon>Nitrosomonadales</taxon>
        <taxon>Sterolibacteriaceae</taxon>
        <taxon>Methyloversatilis</taxon>
    </lineage>
</organism>
<dbReference type="Proteomes" id="UP000005019">
    <property type="component" value="Unassembled WGS sequence"/>
</dbReference>
<dbReference type="RefSeq" id="WP_008059239.1">
    <property type="nucleotide sequence ID" value="NZ_AFHG01000030.1"/>
</dbReference>
<name>F5R9I8_METUF</name>
<evidence type="ECO:0000256" key="1">
    <source>
        <dbReference type="PROSITE-ProRule" id="PRU00169"/>
    </source>
</evidence>
<keyword evidence="1" id="KW-0597">Phosphoprotein</keyword>
<dbReference type="OrthoDB" id="9793549at2"/>
<dbReference type="PROSITE" id="PS50110">
    <property type="entry name" value="RESPONSE_REGULATORY"/>
    <property type="match status" value="1"/>
</dbReference>
<comment type="caution">
    <text evidence="3">The sequence shown here is derived from an EMBL/GenBank/DDBJ whole genome shotgun (WGS) entry which is preliminary data.</text>
</comment>
<evidence type="ECO:0000259" key="2">
    <source>
        <dbReference type="PROSITE" id="PS50110"/>
    </source>
</evidence>
<sequence length="134" mass="14830">MSAALRTVMLIDDSDADNFFHGLLIEQSGVAADVMVFEWAEKALAWLSENAGHPVDLILLDINMPRMNGFEFLEAFHALPDRHQGDTRICMLSSSALDSERERALGFPRVSGFLTKPLDDAAVGQLGSLRTIRR</sequence>
<dbReference type="eggNOG" id="COG0745">
    <property type="taxonomic scope" value="Bacteria"/>
</dbReference>
<gene>
    <name evidence="3" type="ORF">METUNv1_00897</name>
</gene>
<feature type="modified residue" description="4-aspartylphosphate" evidence="1">
    <location>
        <position position="61"/>
    </location>
</feature>
<dbReference type="Gene3D" id="3.40.50.2300">
    <property type="match status" value="1"/>
</dbReference>
<feature type="domain" description="Response regulatory" evidence="2">
    <location>
        <begin position="7"/>
        <end position="131"/>
    </location>
</feature>
<reference evidence="3 4" key="1">
    <citation type="journal article" date="2011" name="J. Bacteriol.">
        <title>Genome sequence of Methyloversatilis universalis FAM5T, a methylotrophic representative of the order Rhodocyclales.</title>
        <authorList>
            <person name="Kittichotirat W."/>
            <person name="Good N.M."/>
            <person name="Hall R."/>
            <person name="Bringel F."/>
            <person name="Lajus A."/>
            <person name="Medigue C."/>
            <person name="Smalley N.E."/>
            <person name="Beck D."/>
            <person name="Bumgarner R."/>
            <person name="Vuilleumier S."/>
            <person name="Kalyuzhnaya M.G."/>
        </authorList>
    </citation>
    <scope>NUCLEOTIDE SEQUENCE [LARGE SCALE GENOMIC DNA]</scope>
    <source>
        <strain evidence="4">ATCC BAA-1314 / JCM 13912 / FAM5</strain>
    </source>
</reference>
<evidence type="ECO:0000313" key="3">
    <source>
        <dbReference type="EMBL" id="EGK73058.1"/>
    </source>
</evidence>
<dbReference type="PANTHER" id="PTHR44520:SF2">
    <property type="entry name" value="RESPONSE REGULATOR RCP1"/>
    <property type="match status" value="1"/>
</dbReference>
<keyword evidence="4" id="KW-1185">Reference proteome</keyword>
<dbReference type="GO" id="GO:0000160">
    <property type="term" value="P:phosphorelay signal transduction system"/>
    <property type="evidence" value="ECO:0007669"/>
    <property type="project" value="InterPro"/>
</dbReference>
<dbReference type="InterPro" id="IPR052893">
    <property type="entry name" value="TCS_response_regulator"/>
</dbReference>
<evidence type="ECO:0000313" key="4">
    <source>
        <dbReference type="Proteomes" id="UP000005019"/>
    </source>
</evidence>
<dbReference type="EMBL" id="AFHG01000030">
    <property type="protein sequence ID" value="EGK73058.1"/>
    <property type="molecule type" value="Genomic_DNA"/>
</dbReference>
<proteinExistence type="predicted"/>
<dbReference type="InterPro" id="IPR001789">
    <property type="entry name" value="Sig_transdc_resp-reg_receiver"/>
</dbReference>
<dbReference type="STRING" id="1000565.METUNv1_00897"/>
<dbReference type="InterPro" id="IPR011006">
    <property type="entry name" value="CheY-like_superfamily"/>
</dbReference>
<dbReference type="SUPFAM" id="SSF52172">
    <property type="entry name" value="CheY-like"/>
    <property type="match status" value="1"/>
</dbReference>
<dbReference type="AlphaFoldDB" id="F5R9I8"/>